<feature type="region of interest" description="Disordered" evidence="1">
    <location>
        <begin position="1"/>
        <end position="50"/>
    </location>
</feature>
<evidence type="ECO:0000256" key="1">
    <source>
        <dbReference type="SAM" id="MobiDB-lite"/>
    </source>
</evidence>
<protein>
    <submittedName>
        <fullName evidence="3">Hypothetical_protein</fullName>
    </submittedName>
</protein>
<reference evidence="3 4" key="2">
    <citation type="submission" date="2024-07" db="EMBL/GenBank/DDBJ databases">
        <authorList>
            <person name="Akdeniz Z."/>
        </authorList>
    </citation>
    <scope>NUCLEOTIDE SEQUENCE [LARGE SCALE GENOMIC DNA]</scope>
</reference>
<comment type="caution">
    <text evidence="2">The sequence shown here is derived from an EMBL/GenBank/DDBJ whole genome shotgun (WGS) entry which is preliminary data.</text>
</comment>
<keyword evidence="4" id="KW-1185">Reference proteome</keyword>
<feature type="compositionally biased region" description="Polar residues" evidence="1">
    <location>
        <begin position="27"/>
        <end position="50"/>
    </location>
</feature>
<gene>
    <name evidence="3" type="ORF">HINF_LOCUS10968</name>
    <name evidence="2" type="ORF">HINF_LOCUS9851</name>
</gene>
<organism evidence="2">
    <name type="scientific">Hexamita inflata</name>
    <dbReference type="NCBI Taxonomy" id="28002"/>
    <lineage>
        <taxon>Eukaryota</taxon>
        <taxon>Metamonada</taxon>
        <taxon>Diplomonadida</taxon>
        <taxon>Hexamitidae</taxon>
        <taxon>Hexamitinae</taxon>
        <taxon>Hexamita</taxon>
    </lineage>
</organism>
<dbReference type="Proteomes" id="UP001642409">
    <property type="component" value="Unassembled WGS sequence"/>
</dbReference>
<sequence>MPIKPLTPPQKINPNKLKHDPYDPVKQMTSNNGPKYSFSFRQKQQKDQNLTEPAAYALPSVFKTEKKLDSSIGRVMKGKQFEASPAPGYNLCTYTVSIRDAVKKGKKMEKDEPILYPYQIGYKALFKKGGISMTSNHKVDFALKEMQKSPGPGNYPIKSFVDGNNGISIAPRIANLGGIIPDDK</sequence>
<proteinExistence type="predicted"/>
<dbReference type="EMBL" id="CATOUU010000248">
    <property type="protein sequence ID" value="CAI9922206.1"/>
    <property type="molecule type" value="Genomic_DNA"/>
</dbReference>
<name>A0AA86NNI9_9EUKA</name>
<reference evidence="2" key="1">
    <citation type="submission" date="2023-06" db="EMBL/GenBank/DDBJ databases">
        <authorList>
            <person name="Kurt Z."/>
        </authorList>
    </citation>
    <scope>NUCLEOTIDE SEQUENCE</scope>
</reference>
<evidence type="ECO:0000313" key="2">
    <source>
        <dbReference type="EMBL" id="CAI9922206.1"/>
    </source>
</evidence>
<evidence type="ECO:0000313" key="3">
    <source>
        <dbReference type="EMBL" id="CAL5989665.1"/>
    </source>
</evidence>
<evidence type="ECO:0000313" key="4">
    <source>
        <dbReference type="Proteomes" id="UP001642409"/>
    </source>
</evidence>
<accession>A0AA86NNI9</accession>
<dbReference type="EMBL" id="CAXDID020000024">
    <property type="protein sequence ID" value="CAL5989665.1"/>
    <property type="molecule type" value="Genomic_DNA"/>
</dbReference>
<dbReference type="AlphaFoldDB" id="A0AA86NNI9"/>